<keyword evidence="2" id="KW-1185">Reference proteome</keyword>
<protein>
    <submittedName>
        <fullName evidence="1">DUF3280 domain-containing protein</fullName>
    </submittedName>
</protein>
<dbReference type="EMBL" id="JBHUFA010000004">
    <property type="protein sequence ID" value="MFD1696678.1"/>
    <property type="molecule type" value="Genomic_DNA"/>
</dbReference>
<name>A0ABW4JZV6_9HYPH</name>
<reference evidence="2" key="1">
    <citation type="journal article" date="2019" name="Int. J. Syst. Evol. Microbiol.">
        <title>The Global Catalogue of Microorganisms (GCM) 10K type strain sequencing project: providing services to taxonomists for standard genome sequencing and annotation.</title>
        <authorList>
            <consortium name="The Broad Institute Genomics Platform"/>
            <consortium name="The Broad Institute Genome Sequencing Center for Infectious Disease"/>
            <person name="Wu L."/>
            <person name="Ma J."/>
        </authorList>
    </citation>
    <scope>NUCLEOTIDE SEQUENCE [LARGE SCALE GENOMIC DNA]</scope>
    <source>
        <strain evidence="2">JCM 3369</strain>
    </source>
</reference>
<dbReference type="Gene3D" id="3.40.50.10610">
    <property type="entry name" value="ABC-type transport auxiliary lipoprotein component"/>
    <property type="match status" value="1"/>
</dbReference>
<accession>A0ABW4JZV6</accession>
<sequence length="147" mass="16335">MAVFDLAFVNFSQELDLGLSDAAEQARIRMLTDYLRELLAADPRYVVVDSAPVADELASVKSVYSCNLCEDKLARKVGADLSVTGTVTKISVLIQTIVLRGRDATTGAVLWQYHTDIRNNSDEAWRRGLKWLIDHRVLAGEAQTLPR</sequence>
<evidence type="ECO:0000313" key="1">
    <source>
        <dbReference type="EMBL" id="MFD1696678.1"/>
    </source>
</evidence>
<proteinExistence type="predicted"/>
<organism evidence="1 2">
    <name type="scientific">Roseibium aestuarii</name>
    <dbReference type="NCBI Taxonomy" id="2600299"/>
    <lineage>
        <taxon>Bacteria</taxon>
        <taxon>Pseudomonadati</taxon>
        <taxon>Pseudomonadota</taxon>
        <taxon>Alphaproteobacteria</taxon>
        <taxon>Hyphomicrobiales</taxon>
        <taxon>Stappiaceae</taxon>
        <taxon>Roseibium</taxon>
    </lineage>
</organism>
<gene>
    <name evidence="1" type="ORF">ACFSC7_14210</name>
</gene>
<comment type="caution">
    <text evidence="1">The sequence shown here is derived from an EMBL/GenBank/DDBJ whole genome shotgun (WGS) entry which is preliminary data.</text>
</comment>
<dbReference type="InterPro" id="IPR021698">
    <property type="entry name" value="DUF3280"/>
</dbReference>
<dbReference type="RefSeq" id="WP_188318857.1">
    <property type="nucleotide sequence ID" value="NZ_JBHUFA010000004.1"/>
</dbReference>
<dbReference type="Pfam" id="PF11684">
    <property type="entry name" value="DUF3280"/>
    <property type="match status" value="1"/>
</dbReference>
<evidence type="ECO:0000313" key="2">
    <source>
        <dbReference type="Proteomes" id="UP001597327"/>
    </source>
</evidence>
<dbReference type="Proteomes" id="UP001597327">
    <property type="component" value="Unassembled WGS sequence"/>
</dbReference>